<evidence type="ECO:0000256" key="1">
    <source>
        <dbReference type="ARBA" id="ARBA00022723"/>
    </source>
</evidence>
<dbReference type="EMBL" id="JAFBEC010000003">
    <property type="protein sequence ID" value="MBM7632094.1"/>
    <property type="molecule type" value="Genomic_DNA"/>
</dbReference>
<dbReference type="EC" id="2.5.1.-" evidence="3"/>
<feature type="domain" description="VOC" evidence="2">
    <location>
        <begin position="2"/>
        <end position="118"/>
    </location>
</feature>
<accession>A0ABS2P9K6</accession>
<keyword evidence="3" id="KW-0808">Transferase</keyword>
<gene>
    <name evidence="3" type="ORF">JOD17_001187</name>
</gene>
<dbReference type="InterPro" id="IPR051332">
    <property type="entry name" value="Fosfomycin_Res_Enzymes"/>
</dbReference>
<keyword evidence="1" id="KW-0479">Metal-binding</keyword>
<organism evidence="3 4">
    <name type="scientific">Geomicrobium sediminis</name>
    <dbReference type="NCBI Taxonomy" id="1347788"/>
    <lineage>
        <taxon>Bacteria</taxon>
        <taxon>Bacillati</taxon>
        <taxon>Bacillota</taxon>
        <taxon>Bacilli</taxon>
        <taxon>Bacillales</taxon>
        <taxon>Geomicrobium</taxon>
    </lineage>
</organism>
<dbReference type="InterPro" id="IPR037523">
    <property type="entry name" value="VOC_core"/>
</dbReference>
<proteinExistence type="predicted"/>
<dbReference type="Pfam" id="PF00903">
    <property type="entry name" value="Glyoxalase"/>
    <property type="match status" value="1"/>
</dbReference>
<dbReference type="PANTHER" id="PTHR36113:SF6">
    <property type="entry name" value="FOSFOMYCIN RESISTANCE PROTEIN FOSX"/>
    <property type="match status" value="1"/>
</dbReference>
<dbReference type="InterPro" id="IPR004360">
    <property type="entry name" value="Glyas_Fos-R_dOase_dom"/>
</dbReference>
<comment type="caution">
    <text evidence="3">The sequence shown here is derived from an EMBL/GenBank/DDBJ whole genome shotgun (WGS) entry which is preliminary data.</text>
</comment>
<dbReference type="GO" id="GO:0016740">
    <property type="term" value="F:transferase activity"/>
    <property type="evidence" value="ECO:0007669"/>
    <property type="project" value="UniProtKB-KW"/>
</dbReference>
<sequence>MNLNHITYSVSDLARSMAFFESALGAKRLVEGEKMAYYDIGGVWFALNVQQDISRNDIEESYTHLAFTVTEEELEEQKERFQRLGLSYTLGRPRDKEHEGNSIYFRDPDGHLFEFHTGSLEGRIQYYKDEKKPMTFTD</sequence>
<dbReference type="Gene3D" id="3.10.180.10">
    <property type="entry name" value="2,3-Dihydroxybiphenyl 1,2-Dioxygenase, domain 1"/>
    <property type="match status" value="1"/>
</dbReference>
<dbReference type="RefSeq" id="WP_275581682.1">
    <property type="nucleotide sequence ID" value="NZ_JAFBEC010000003.1"/>
</dbReference>
<dbReference type="PROSITE" id="PS51819">
    <property type="entry name" value="VOC"/>
    <property type="match status" value="1"/>
</dbReference>
<reference evidence="3 4" key="1">
    <citation type="submission" date="2021-01" db="EMBL/GenBank/DDBJ databases">
        <title>Genomic Encyclopedia of Type Strains, Phase IV (KMG-IV): sequencing the most valuable type-strain genomes for metagenomic binning, comparative biology and taxonomic classification.</title>
        <authorList>
            <person name="Goeker M."/>
        </authorList>
    </citation>
    <scope>NUCLEOTIDE SEQUENCE [LARGE SCALE GENOMIC DNA]</scope>
    <source>
        <strain evidence="3 4">DSM 25540</strain>
    </source>
</reference>
<dbReference type="SUPFAM" id="SSF54593">
    <property type="entry name" value="Glyoxalase/Bleomycin resistance protein/Dihydroxybiphenyl dioxygenase"/>
    <property type="match status" value="1"/>
</dbReference>
<keyword evidence="4" id="KW-1185">Reference proteome</keyword>
<dbReference type="Proteomes" id="UP000741863">
    <property type="component" value="Unassembled WGS sequence"/>
</dbReference>
<dbReference type="PANTHER" id="PTHR36113">
    <property type="entry name" value="LYASE, PUTATIVE-RELATED-RELATED"/>
    <property type="match status" value="1"/>
</dbReference>
<protein>
    <submittedName>
        <fullName evidence="3">Metallothiol transferase</fullName>
        <ecNumber evidence="3">2.5.1.-</ecNumber>
    </submittedName>
</protein>
<dbReference type="NCBIfam" id="NF003152">
    <property type="entry name" value="PRK04101.1"/>
    <property type="match status" value="1"/>
</dbReference>
<name>A0ABS2P9K6_9BACL</name>
<evidence type="ECO:0000259" key="2">
    <source>
        <dbReference type="PROSITE" id="PS51819"/>
    </source>
</evidence>
<dbReference type="InterPro" id="IPR029068">
    <property type="entry name" value="Glyas_Bleomycin-R_OHBP_Dase"/>
</dbReference>
<evidence type="ECO:0000313" key="4">
    <source>
        <dbReference type="Proteomes" id="UP000741863"/>
    </source>
</evidence>
<evidence type="ECO:0000313" key="3">
    <source>
        <dbReference type="EMBL" id="MBM7632094.1"/>
    </source>
</evidence>